<dbReference type="AlphaFoldDB" id="A0AAV7TKL1"/>
<keyword evidence="3" id="KW-1185">Reference proteome</keyword>
<reference evidence="2" key="1">
    <citation type="journal article" date="2022" name="bioRxiv">
        <title>Sequencing and chromosome-scale assembly of the giantPleurodeles waltlgenome.</title>
        <authorList>
            <person name="Brown T."/>
            <person name="Elewa A."/>
            <person name="Iarovenko S."/>
            <person name="Subramanian E."/>
            <person name="Araus A.J."/>
            <person name="Petzold A."/>
            <person name="Susuki M."/>
            <person name="Suzuki K.-i.T."/>
            <person name="Hayashi T."/>
            <person name="Toyoda A."/>
            <person name="Oliveira C."/>
            <person name="Osipova E."/>
            <person name="Leigh N.D."/>
            <person name="Simon A."/>
            <person name="Yun M.H."/>
        </authorList>
    </citation>
    <scope>NUCLEOTIDE SEQUENCE</scope>
    <source>
        <strain evidence="2">20211129_DDA</strain>
        <tissue evidence="2">Liver</tissue>
    </source>
</reference>
<dbReference type="EMBL" id="JANPWB010000006">
    <property type="protein sequence ID" value="KAJ1176327.1"/>
    <property type="molecule type" value="Genomic_DNA"/>
</dbReference>
<organism evidence="2 3">
    <name type="scientific">Pleurodeles waltl</name>
    <name type="common">Iberian ribbed newt</name>
    <dbReference type="NCBI Taxonomy" id="8319"/>
    <lineage>
        <taxon>Eukaryota</taxon>
        <taxon>Metazoa</taxon>
        <taxon>Chordata</taxon>
        <taxon>Craniata</taxon>
        <taxon>Vertebrata</taxon>
        <taxon>Euteleostomi</taxon>
        <taxon>Amphibia</taxon>
        <taxon>Batrachia</taxon>
        <taxon>Caudata</taxon>
        <taxon>Salamandroidea</taxon>
        <taxon>Salamandridae</taxon>
        <taxon>Pleurodelinae</taxon>
        <taxon>Pleurodeles</taxon>
    </lineage>
</organism>
<proteinExistence type="predicted"/>
<evidence type="ECO:0000313" key="2">
    <source>
        <dbReference type="EMBL" id="KAJ1176327.1"/>
    </source>
</evidence>
<protein>
    <submittedName>
        <fullName evidence="2">Uncharacterized protein</fullName>
    </submittedName>
</protein>
<feature type="region of interest" description="Disordered" evidence="1">
    <location>
        <begin position="1"/>
        <end position="22"/>
    </location>
</feature>
<name>A0AAV7TKL1_PLEWA</name>
<sequence>MQRRLDPKNGPEFATLDPAFTSRGIPPLAEIQHLTIPIAIDPESAVSGSDNSRPGDTGAFTKLQAAALPGPGPTSAVVREADNVHPSQVECHKPS</sequence>
<evidence type="ECO:0000256" key="1">
    <source>
        <dbReference type="SAM" id="MobiDB-lite"/>
    </source>
</evidence>
<comment type="caution">
    <text evidence="2">The sequence shown here is derived from an EMBL/GenBank/DDBJ whole genome shotgun (WGS) entry which is preliminary data.</text>
</comment>
<dbReference type="Proteomes" id="UP001066276">
    <property type="component" value="Chromosome 3_2"/>
</dbReference>
<accession>A0AAV7TKL1</accession>
<gene>
    <name evidence="2" type="ORF">NDU88_001609</name>
</gene>
<evidence type="ECO:0000313" key="3">
    <source>
        <dbReference type="Proteomes" id="UP001066276"/>
    </source>
</evidence>